<comment type="caution">
    <text evidence="1">The sequence shown here is derived from an EMBL/GenBank/DDBJ whole genome shotgun (WGS) entry which is preliminary data.</text>
</comment>
<gene>
    <name evidence="1" type="ORF">J2W50_002133</name>
</gene>
<dbReference type="EMBL" id="JAVDSJ010000002">
    <property type="protein sequence ID" value="MDR6583935.1"/>
    <property type="molecule type" value="Genomic_DNA"/>
</dbReference>
<accession>A0ABU1PDW2</accession>
<evidence type="ECO:0000313" key="2">
    <source>
        <dbReference type="Proteomes" id="UP001260715"/>
    </source>
</evidence>
<evidence type="ECO:0000313" key="1">
    <source>
        <dbReference type="EMBL" id="MDR6583935.1"/>
    </source>
</evidence>
<dbReference type="Proteomes" id="UP001260715">
    <property type="component" value="Unassembled WGS sequence"/>
</dbReference>
<dbReference type="RefSeq" id="WP_146012868.1">
    <property type="nucleotide sequence ID" value="NZ_JAVDSJ010000002.1"/>
</dbReference>
<organism evidence="1 2">
    <name type="scientific">Herbaspirillum frisingense</name>
    <dbReference type="NCBI Taxonomy" id="92645"/>
    <lineage>
        <taxon>Bacteria</taxon>
        <taxon>Pseudomonadati</taxon>
        <taxon>Pseudomonadota</taxon>
        <taxon>Betaproteobacteria</taxon>
        <taxon>Burkholderiales</taxon>
        <taxon>Oxalobacteraceae</taxon>
        <taxon>Herbaspirillum</taxon>
    </lineage>
</organism>
<protein>
    <submittedName>
        <fullName evidence="1">Uncharacterized protein</fullName>
    </submittedName>
</protein>
<proteinExistence type="predicted"/>
<sequence>MTDIHIFWEQACGETLGKPDKPLIPKRFCPAAQAVAKNEQLPAGHLPGAWHAAVHIFWWQACGEGLDKPFKRLISNNFSLMQQSSAKAWKPTRILYRRHIPRIGKRLFTGLWRISTFFGSKPVDNALATRSSP</sequence>
<reference evidence="1 2" key="1">
    <citation type="submission" date="2023-07" db="EMBL/GenBank/DDBJ databases">
        <title>Sorghum-associated microbial communities from plants grown in Nebraska, USA.</title>
        <authorList>
            <person name="Schachtman D."/>
        </authorList>
    </citation>
    <scope>NUCLEOTIDE SEQUENCE [LARGE SCALE GENOMIC DNA]</scope>
    <source>
        <strain evidence="1 2">596</strain>
    </source>
</reference>
<name>A0ABU1PDW2_9BURK</name>
<keyword evidence="2" id="KW-1185">Reference proteome</keyword>